<dbReference type="Proteomes" id="UP000248079">
    <property type="component" value="Unassembled WGS sequence"/>
</dbReference>
<name>A0A2V4A0Q7_9BACT</name>
<gene>
    <name evidence="1" type="ORF">DF185_07385</name>
</gene>
<dbReference type="EMBL" id="QFLI01000002">
    <property type="protein sequence ID" value="PXY02465.1"/>
    <property type="molecule type" value="Genomic_DNA"/>
</dbReference>
<proteinExistence type="predicted"/>
<protein>
    <submittedName>
        <fullName evidence="1">Uncharacterized protein</fullName>
    </submittedName>
</protein>
<keyword evidence="2" id="KW-1185">Reference proteome</keyword>
<sequence length="138" mass="16302">MYQKDYVLRMIEMIGELIAQILGLLNKKNTKKASQILENAYRDFLKEDASFFRGLPKEKLTNRLLQEHNYTDEHLQVLAELFYAEAEIQNAKEQKALAIEYYEKSLILFRFVVKNSSNFSIRLEQKINSLEKKLNHSL</sequence>
<reference evidence="1 2" key="1">
    <citation type="submission" date="2018-05" db="EMBL/GenBank/DDBJ databases">
        <title>Marinifilum breve JC075T sp. nov., a marine bacterium isolated from Yongle Blue Hole in the South China Sea.</title>
        <authorList>
            <person name="Fu T."/>
        </authorList>
    </citation>
    <scope>NUCLEOTIDE SEQUENCE [LARGE SCALE GENOMIC DNA]</scope>
    <source>
        <strain evidence="1 2">JC075</strain>
    </source>
</reference>
<evidence type="ECO:0000313" key="2">
    <source>
        <dbReference type="Proteomes" id="UP000248079"/>
    </source>
</evidence>
<dbReference type="OrthoDB" id="1121032at2"/>
<dbReference type="AlphaFoldDB" id="A0A2V4A0Q7"/>
<organism evidence="1 2">
    <name type="scientific">Marinifilum breve</name>
    <dbReference type="NCBI Taxonomy" id="2184082"/>
    <lineage>
        <taxon>Bacteria</taxon>
        <taxon>Pseudomonadati</taxon>
        <taxon>Bacteroidota</taxon>
        <taxon>Bacteroidia</taxon>
        <taxon>Marinilabiliales</taxon>
        <taxon>Marinifilaceae</taxon>
    </lineage>
</organism>
<dbReference type="RefSeq" id="WP_110360098.1">
    <property type="nucleotide sequence ID" value="NZ_QFLI01000002.1"/>
</dbReference>
<accession>A0A2V4A0Q7</accession>
<comment type="caution">
    <text evidence="1">The sequence shown here is derived from an EMBL/GenBank/DDBJ whole genome shotgun (WGS) entry which is preliminary data.</text>
</comment>
<evidence type="ECO:0000313" key="1">
    <source>
        <dbReference type="EMBL" id="PXY02465.1"/>
    </source>
</evidence>